<keyword evidence="3" id="KW-1185">Reference proteome</keyword>
<feature type="region of interest" description="Disordered" evidence="1">
    <location>
        <begin position="1"/>
        <end position="151"/>
    </location>
</feature>
<dbReference type="Proteomes" id="UP000645828">
    <property type="component" value="Unassembled WGS sequence"/>
</dbReference>
<evidence type="ECO:0000256" key="1">
    <source>
        <dbReference type="SAM" id="MobiDB-lite"/>
    </source>
</evidence>
<accession>A0A812A0A7</accession>
<name>A0A812A0A7_NYCPR</name>
<proteinExistence type="predicted"/>
<organism evidence="2 3">
    <name type="scientific">Nyctereutes procyonoides</name>
    <name type="common">Raccoon dog</name>
    <name type="synonym">Canis procyonoides</name>
    <dbReference type="NCBI Taxonomy" id="34880"/>
    <lineage>
        <taxon>Eukaryota</taxon>
        <taxon>Metazoa</taxon>
        <taxon>Chordata</taxon>
        <taxon>Craniata</taxon>
        <taxon>Vertebrata</taxon>
        <taxon>Euteleostomi</taxon>
        <taxon>Mammalia</taxon>
        <taxon>Eutheria</taxon>
        <taxon>Laurasiatheria</taxon>
        <taxon>Carnivora</taxon>
        <taxon>Caniformia</taxon>
        <taxon>Canidae</taxon>
        <taxon>Nyctereutes</taxon>
    </lineage>
</organism>
<evidence type="ECO:0000313" key="3">
    <source>
        <dbReference type="Proteomes" id="UP000645828"/>
    </source>
</evidence>
<reference evidence="2" key="1">
    <citation type="submission" date="2020-12" db="EMBL/GenBank/DDBJ databases">
        <authorList>
            <consortium name="Molecular Ecology Group"/>
        </authorList>
    </citation>
    <scope>NUCLEOTIDE SEQUENCE</scope>
    <source>
        <strain evidence="2">TBG_1078</strain>
    </source>
</reference>
<feature type="compositionally biased region" description="Basic residues" evidence="1">
    <location>
        <begin position="43"/>
        <end position="52"/>
    </location>
</feature>
<feature type="compositionally biased region" description="Low complexity" evidence="1">
    <location>
        <begin position="53"/>
        <end position="75"/>
    </location>
</feature>
<dbReference type="EMBL" id="CAJHUB010000789">
    <property type="protein sequence ID" value="CAD7694223.1"/>
    <property type="molecule type" value="Genomic_DNA"/>
</dbReference>
<protein>
    <submittedName>
        <fullName evidence="2">(raccoon dog) hypothetical protein</fullName>
    </submittedName>
</protein>
<sequence length="217" mass="22564">MANFGDFLLDPSPPLPPPHAAKYRQFGSAKLPTEDAGELPQARGRRLQRQRGLRVPPAAAGRGRRALGAPQRARGAPPPGFGGFPSARASPPSPSQLLGRRRRLPPAARAPRGAAGSSVRAHRGCAAGPRRVGAGRRPGAGSGHRGASVSSFSPRLAARCSGTWLEPRGAAPNASGARLLWVGEETEAQKGASSSSGVLCLLLTSMKLWHADLFVCK</sequence>
<feature type="compositionally biased region" description="Low complexity" evidence="1">
    <location>
        <begin position="105"/>
        <end position="135"/>
    </location>
</feature>
<gene>
    <name evidence="2" type="ORF">NYPRO_LOCUS27015</name>
</gene>
<comment type="caution">
    <text evidence="2">The sequence shown here is derived from an EMBL/GenBank/DDBJ whole genome shotgun (WGS) entry which is preliminary data.</text>
</comment>
<dbReference type="AlphaFoldDB" id="A0A812A0A7"/>
<evidence type="ECO:0000313" key="2">
    <source>
        <dbReference type="EMBL" id="CAD7694223.1"/>
    </source>
</evidence>
<feature type="compositionally biased region" description="Low complexity" evidence="1">
    <location>
        <begin position="84"/>
        <end position="98"/>
    </location>
</feature>